<evidence type="ECO:0000256" key="1">
    <source>
        <dbReference type="SAM" id="MobiDB-lite"/>
    </source>
</evidence>
<feature type="compositionally biased region" description="Gly residues" evidence="1">
    <location>
        <begin position="191"/>
        <end position="205"/>
    </location>
</feature>
<gene>
    <name evidence="2" type="ORF">GCM10023323_23730</name>
</gene>
<organism evidence="2 3">
    <name type="scientific">Streptomyces thinghirensis</name>
    <dbReference type="NCBI Taxonomy" id="551547"/>
    <lineage>
        <taxon>Bacteria</taxon>
        <taxon>Bacillati</taxon>
        <taxon>Actinomycetota</taxon>
        <taxon>Actinomycetes</taxon>
        <taxon>Kitasatosporales</taxon>
        <taxon>Streptomycetaceae</taxon>
        <taxon>Streptomyces</taxon>
    </lineage>
</organism>
<evidence type="ECO:0000313" key="3">
    <source>
        <dbReference type="Proteomes" id="UP001499878"/>
    </source>
</evidence>
<feature type="region of interest" description="Disordered" evidence="1">
    <location>
        <begin position="91"/>
        <end position="112"/>
    </location>
</feature>
<sequence length="705" mass="76484">MRREWPVQASVTPARVLIRFTARVTESGSTPSRMCRRIGRPQSPLHLVREVLRVREALGNLHAVAFRPLDDEGGPLCRNRGRAGSFCRGFGGGGQRAPGQLGEEAPQRRSVRAEVQRVHPDGLDAPAALRVGQVQAAAVAPHRQVRGPEEAGGGGSVFLEADHRQQDSRGPRDVGASRQERRKGELSGHGIAVGGRKAGQFGGQGLTVRRGQDAEETARRHAGTTRHAHDLQPEPPAPQLVHVGCMDPHSHLQVRRQAGFGRPRVQGVDQLVGEDHLVTAVERGGLRQPYEGVVPGGEARSAGAGRGARVALRVTDAAVGDDFLERHHRADAVPLVEPLVVRAPHRGAVRAGADPGQEQRGALDLAGDRVRQYEPRVQAQVERDRVAAEARHEGPHPRCDTVAPTARSALPQRGANLPQLVHDPSDRGEGVRVDHVELIQQISEGVGLGARRVQTRDQHTPPDQLRQQSVHLLLSGLGELRLELVRELTAPDRLPCRGEDQAHRLGQSQRRLHRASPLVLGVGLKRHDEPVAATRHGVVDDHGQAFEEVRAGLHPLDDGGQPLRARMADDPVFPAPACARLRAESRGGHTGEETERRRPVLRTQQVAGHGQCRTPHLSRGRLRGRAHAPYPSGQNRAGVFQGFGEVAVGQDRTQPRGARGDPAGGAVIEVRERRTRQCRPGNGSYESGRAGAERRVRISHHYLRG</sequence>
<reference evidence="3" key="1">
    <citation type="journal article" date="2019" name="Int. J. Syst. Evol. Microbiol.">
        <title>The Global Catalogue of Microorganisms (GCM) 10K type strain sequencing project: providing services to taxonomists for standard genome sequencing and annotation.</title>
        <authorList>
            <consortium name="The Broad Institute Genomics Platform"/>
            <consortium name="The Broad Institute Genome Sequencing Center for Infectious Disease"/>
            <person name="Wu L."/>
            <person name="Ma J."/>
        </authorList>
    </citation>
    <scope>NUCLEOTIDE SEQUENCE [LARGE SCALE GENOMIC DNA]</scope>
    <source>
        <strain evidence="3">JCM 18306</strain>
    </source>
</reference>
<feature type="compositionally biased region" description="Basic residues" evidence="1">
    <location>
        <begin position="616"/>
        <end position="626"/>
    </location>
</feature>
<dbReference type="EMBL" id="BAABJR010000005">
    <property type="protein sequence ID" value="GAA5207592.1"/>
    <property type="molecule type" value="Genomic_DNA"/>
</dbReference>
<feature type="compositionally biased region" description="Basic and acidic residues" evidence="1">
    <location>
        <begin position="210"/>
        <end position="219"/>
    </location>
</feature>
<evidence type="ECO:0000313" key="2">
    <source>
        <dbReference type="EMBL" id="GAA5207592.1"/>
    </source>
</evidence>
<feature type="compositionally biased region" description="Basic and acidic residues" evidence="1">
    <location>
        <begin position="160"/>
        <end position="172"/>
    </location>
</feature>
<name>A0ABP9T0H3_9ACTN</name>
<keyword evidence="3" id="KW-1185">Reference proteome</keyword>
<feature type="region of interest" description="Disordered" evidence="1">
    <location>
        <begin position="604"/>
        <end position="638"/>
    </location>
</feature>
<comment type="caution">
    <text evidence="2">The sequence shown here is derived from an EMBL/GenBank/DDBJ whole genome shotgun (WGS) entry which is preliminary data.</text>
</comment>
<proteinExistence type="predicted"/>
<protein>
    <submittedName>
        <fullName evidence="2">Uncharacterized protein</fullName>
    </submittedName>
</protein>
<accession>A0ABP9T0H3</accession>
<dbReference type="Proteomes" id="UP001499878">
    <property type="component" value="Unassembled WGS sequence"/>
</dbReference>
<feature type="region of interest" description="Disordered" evidence="1">
    <location>
        <begin position="139"/>
        <end position="234"/>
    </location>
</feature>